<dbReference type="InterPro" id="IPR001394">
    <property type="entry name" value="Peptidase_C19_UCH"/>
</dbReference>
<name>A0A1X7UU99_AMPQE</name>
<reference evidence="3" key="1">
    <citation type="submission" date="2017-05" db="UniProtKB">
        <authorList>
            <consortium name="EnsemblMetazoa"/>
        </authorList>
    </citation>
    <scope>IDENTIFICATION</scope>
</reference>
<dbReference type="OrthoDB" id="361536at2759"/>
<dbReference type="PROSITE" id="PS50030">
    <property type="entry name" value="UBA"/>
    <property type="match status" value="1"/>
</dbReference>
<evidence type="ECO:0000259" key="2">
    <source>
        <dbReference type="PROSITE" id="PS50030"/>
    </source>
</evidence>
<evidence type="ECO:0000256" key="1">
    <source>
        <dbReference type="SAM" id="MobiDB-lite"/>
    </source>
</evidence>
<dbReference type="Pfam" id="PF00443">
    <property type="entry name" value="UCH"/>
    <property type="match status" value="1"/>
</dbReference>
<dbReference type="InParanoid" id="A0A1X7UU99"/>
<accession>A0A1X7UU99</accession>
<dbReference type="SUPFAM" id="SSF54001">
    <property type="entry name" value="Cysteine proteinases"/>
    <property type="match status" value="1"/>
</dbReference>
<dbReference type="AlphaFoldDB" id="A0A1X7UU99"/>
<sequence>MNSVIQVLLALAEFKEMWVWLVNVAYTVFFRYYNTAVDTFKKQIGDLTKDLNTQMQIMGKYGNTIKDKLARRLLSGDYSKPLSPAEDSIPEGEKEGQKEQQGICPNMFKTLIHTGHREFSSNRQDVQEFFLHLLSAIKRAEHTSRAEVAAWKEKKAQLLAEKKKINHKKAMRAKVSFLSCLGRHSSSTDISDFYLTELKTKSPATRIYCFKTLPKYIVYLVVQLAKFDVEVNVPESLDISSLKGEVYNQEKLNYQKKLDQHNLKVFEIGEGVLSQLAEWDLKLRATRELYSALRTKAGSHTLIHWYCHELGTGTHERPRPPGGVKFGVGWADKGGLASEGSIAIVMSLGFTREQAMKALKAIDNIVERAAD</sequence>
<dbReference type="InterPro" id="IPR009060">
    <property type="entry name" value="UBA-like_sf"/>
</dbReference>
<dbReference type="InterPro" id="IPR038765">
    <property type="entry name" value="Papain-like_cys_pep_sf"/>
</dbReference>
<organism evidence="3">
    <name type="scientific">Amphimedon queenslandica</name>
    <name type="common">Sponge</name>
    <dbReference type="NCBI Taxonomy" id="400682"/>
    <lineage>
        <taxon>Eukaryota</taxon>
        <taxon>Metazoa</taxon>
        <taxon>Porifera</taxon>
        <taxon>Demospongiae</taxon>
        <taxon>Heteroscleromorpha</taxon>
        <taxon>Haplosclerida</taxon>
        <taxon>Niphatidae</taxon>
        <taxon>Amphimedon</taxon>
    </lineage>
</organism>
<protein>
    <recommendedName>
        <fullName evidence="2">UBA domain-containing protein</fullName>
    </recommendedName>
</protein>
<dbReference type="Gene3D" id="3.90.70.10">
    <property type="entry name" value="Cysteine proteinases"/>
    <property type="match status" value="1"/>
</dbReference>
<evidence type="ECO:0000313" key="3">
    <source>
        <dbReference type="EnsemblMetazoa" id="Aqu2.1.31099_001"/>
    </source>
</evidence>
<dbReference type="InterPro" id="IPR015940">
    <property type="entry name" value="UBA"/>
</dbReference>
<proteinExistence type="predicted"/>
<dbReference type="GO" id="GO:0004843">
    <property type="term" value="F:cysteine-type deubiquitinase activity"/>
    <property type="evidence" value="ECO:0007669"/>
    <property type="project" value="InterPro"/>
</dbReference>
<dbReference type="GO" id="GO:0016579">
    <property type="term" value="P:protein deubiquitination"/>
    <property type="evidence" value="ECO:0007669"/>
    <property type="project" value="InterPro"/>
</dbReference>
<dbReference type="SUPFAM" id="SSF46934">
    <property type="entry name" value="UBA-like"/>
    <property type="match status" value="1"/>
</dbReference>
<feature type="domain" description="UBA" evidence="2">
    <location>
        <begin position="336"/>
        <end position="371"/>
    </location>
</feature>
<dbReference type="STRING" id="400682.A0A1X7UU99"/>
<feature type="region of interest" description="Disordered" evidence="1">
    <location>
        <begin position="77"/>
        <end position="100"/>
    </location>
</feature>
<dbReference type="EnsemblMetazoa" id="Aqu2.1.31099_001">
    <property type="protein sequence ID" value="Aqu2.1.31099_001"/>
    <property type="gene ID" value="Aqu2.1.31099"/>
</dbReference>
<dbReference type="Gene3D" id="1.10.8.10">
    <property type="entry name" value="DNA helicase RuvA subunit, C-terminal domain"/>
    <property type="match status" value="1"/>
</dbReference>